<dbReference type="Proteomes" id="UP000032061">
    <property type="component" value="Unassembled WGS sequence"/>
</dbReference>
<evidence type="ECO:0000313" key="4">
    <source>
        <dbReference type="Proteomes" id="UP000198302"/>
    </source>
</evidence>
<gene>
    <name evidence="2" type="ORF">B0A73_17820</name>
    <name evidence="1" type="ORF">IW18_20480</name>
</gene>
<reference evidence="1 3" key="1">
    <citation type="submission" date="2015-01" db="EMBL/GenBank/DDBJ databases">
        <title>Genome of Flavobacterium hibernum DSM 12611.</title>
        <authorList>
            <person name="Stropko S.J."/>
            <person name="Pipes S.E."/>
            <person name="Newman J.D."/>
        </authorList>
    </citation>
    <scope>NUCLEOTIDE SEQUENCE [LARGE SCALE GENOMIC DNA]</scope>
    <source>
        <strain evidence="1 3">DSM 12611</strain>
    </source>
</reference>
<proteinExistence type="predicted"/>
<dbReference type="RefSeq" id="WP_041520034.1">
    <property type="nucleotide sequence ID" value="NZ_JPRK01000021.1"/>
</dbReference>
<evidence type="ECO:0000313" key="3">
    <source>
        <dbReference type="Proteomes" id="UP000032061"/>
    </source>
</evidence>
<evidence type="ECO:0000313" key="1">
    <source>
        <dbReference type="EMBL" id="KIO50963.1"/>
    </source>
</evidence>
<dbReference type="AlphaFoldDB" id="A0A0D0ERZ1"/>
<reference evidence="2 4" key="2">
    <citation type="submission" date="2016-11" db="EMBL/GenBank/DDBJ databases">
        <title>Whole genomes of Flavobacteriaceae.</title>
        <authorList>
            <person name="Stine C."/>
            <person name="Li C."/>
            <person name="Tadesse D."/>
        </authorList>
    </citation>
    <scope>NUCLEOTIDE SEQUENCE [LARGE SCALE GENOMIC DNA]</scope>
    <source>
        <strain evidence="2 4">ATCC 51468</strain>
    </source>
</reference>
<keyword evidence="4" id="KW-1185">Reference proteome</keyword>
<dbReference type="OrthoDB" id="1364137at2"/>
<dbReference type="Proteomes" id="UP000198302">
    <property type="component" value="Unassembled WGS sequence"/>
</dbReference>
<sequence length="112" mass="13585">MANLNKRFENIEELVQREFDVDETLKLLQLNQNVFWSWGVEKVLRVKNKGLFLLVNGHHHKGWVFIVLAWNDTYSYYLIEDVKSIKKEVTDVYFDELQNRLDKDIEYIEDYK</sequence>
<dbReference type="EMBL" id="JPRK01000021">
    <property type="protein sequence ID" value="KIO50963.1"/>
    <property type="molecule type" value="Genomic_DNA"/>
</dbReference>
<dbReference type="EMBL" id="MUGX01000026">
    <property type="protein sequence ID" value="OXA85207.1"/>
    <property type="molecule type" value="Genomic_DNA"/>
</dbReference>
<comment type="caution">
    <text evidence="1">The sequence shown here is derived from an EMBL/GenBank/DDBJ whole genome shotgun (WGS) entry which is preliminary data.</text>
</comment>
<protein>
    <submittedName>
        <fullName evidence="1">Uncharacterized protein</fullName>
    </submittedName>
</protein>
<accession>A0A0D0ERZ1</accession>
<name>A0A0D0ERZ1_9FLAO</name>
<organism evidence="1 3">
    <name type="scientific">Flavobacterium hibernum</name>
    <dbReference type="NCBI Taxonomy" id="37752"/>
    <lineage>
        <taxon>Bacteria</taxon>
        <taxon>Pseudomonadati</taxon>
        <taxon>Bacteroidota</taxon>
        <taxon>Flavobacteriia</taxon>
        <taxon>Flavobacteriales</taxon>
        <taxon>Flavobacteriaceae</taxon>
        <taxon>Flavobacterium</taxon>
    </lineage>
</organism>
<evidence type="ECO:0000313" key="2">
    <source>
        <dbReference type="EMBL" id="OXA85207.1"/>
    </source>
</evidence>